<dbReference type="EMBL" id="BNEC01000005">
    <property type="protein sequence ID" value="GHI72664.1"/>
    <property type="molecule type" value="Genomic_DNA"/>
</dbReference>
<name>A0ABQ3SWZ0_9ACTN</name>
<comment type="caution">
    <text evidence="3">The sequence shown here is derived from an EMBL/GenBank/DDBJ whole genome shotgun (WGS) entry which is preliminary data.</text>
</comment>
<protein>
    <recommendedName>
        <fullName evidence="2">Inhibitor I9 domain-containing protein</fullName>
    </recommendedName>
</protein>
<evidence type="ECO:0000313" key="4">
    <source>
        <dbReference type="Proteomes" id="UP000613974"/>
    </source>
</evidence>
<evidence type="ECO:0000259" key="2">
    <source>
        <dbReference type="Pfam" id="PF05922"/>
    </source>
</evidence>
<dbReference type="InterPro" id="IPR037045">
    <property type="entry name" value="S8pro/Inhibitor_I9_sf"/>
</dbReference>
<proteinExistence type="predicted"/>
<gene>
    <name evidence="3" type="ORF">Snoj_65820</name>
</gene>
<organism evidence="3 4">
    <name type="scientific">Streptomyces nojiriensis</name>
    <dbReference type="NCBI Taxonomy" id="66374"/>
    <lineage>
        <taxon>Bacteria</taxon>
        <taxon>Bacillati</taxon>
        <taxon>Actinomycetota</taxon>
        <taxon>Actinomycetes</taxon>
        <taxon>Kitasatosporales</taxon>
        <taxon>Streptomycetaceae</taxon>
        <taxon>Streptomyces</taxon>
    </lineage>
</organism>
<dbReference type="RefSeq" id="WP_189735042.1">
    <property type="nucleotide sequence ID" value="NZ_BMRL01000003.1"/>
</dbReference>
<dbReference type="Pfam" id="PF05922">
    <property type="entry name" value="Inhibitor_I9"/>
    <property type="match status" value="1"/>
</dbReference>
<dbReference type="SUPFAM" id="SSF54897">
    <property type="entry name" value="Protease propeptides/inhibitors"/>
    <property type="match status" value="1"/>
</dbReference>
<keyword evidence="4" id="KW-1185">Reference proteome</keyword>
<sequence length="113" mass="11538">MRIRLSRALPVAAAVLAAVAARPVAAATADVPGPVPPAAPTADHATYIVTVRGDADPAEVAERVGATPVHVYRTVLHGFSARLSPDQVEALRAMPDVVTVEEDSGATGFGTAF</sequence>
<evidence type="ECO:0000313" key="3">
    <source>
        <dbReference type="EMBL" id="GHI72664.1"/>
    </source>
</evidence>
<feature type="domain" description="Inhibitor I9" evidence="2">
    <location>
        <begin position="62"/>
        <end position="104"/>
    </location>
</feature>
<reference evidence="4" key="1">
    <citation type="submission" date="2023-07" db="EMBL/GenBank/DDBJ databases">
        <title>Whole genome shotgun sequence of Streptomyces nojiriensis NBRC 13794.</title>
        <authorList>
            <person name="Komaki H."/>
            <person name="Tamura T."/>
        </authorList>
    </citation>
    <scope>NUCLEOTIDE SEQUENCE [LARGE SCALE GENOMIC DNA]</scope>
    <source>
        <strain evidence="4">NBRC 13794</strain>
    </source>
</reference>
<accession>A0ABQ3SWZ0</accession>
<keyword evidence="1" id="KW-0732">Signal</keyword>
<evidence type="ECO:0000256" key="1">
    <source>
        <dbReference type="SAM" id="SignalP"/>
    </source>
</evidence>
<dbReference type="GeneID" id="95590893"/>
<feature type="chain" id="PRO_5045241653" description="Inhibitor I9 domain-containing protein" evidence="1">
    <location>
        <begin position="21"/>
        <end position="113"/>
    </location>
</feature>
<dbReference type="Proteomes" id="UP000613974">
    <property type="component" value="Unassembled WGS sequence"/>
</dbReference>
<dbReference type="Gene3D" id="3.30.70.80">
    <property type="entry name" value="Peptidase S8 propeptide/proteinase inhibitor I9"/>
    <property type="match status" value="1"/>
</dbReference>
<dbReference type="InterPro" id="IPR010259">
    <property type="entry name" value="S8pro/Inhibitor_I9"/>
</dbReference>
<feature type="signal peptide" evidence="1">
    <location>
        <begin position="1"/>
        <end position="20"/>
    </location>
</feature>